<evidence type="ECO:0000256" key="1">
    <source>
        <dbReference type="SAM" id="SignalP"/>
    </source>
</evidence>
<dbReference type="AlphaFoldDB" id="A0A067QLJ7"/>
<protein>
    <submittedName>
        <fullName evidence="2">Uncharacterized protein</fullName>
    </submittedName>
</protein>
<dbReference type="Proteomes" id="UP000027135">
    <property type="component" value="Unassembled WGS sequence"/>
</dbReference>
<organism evidence="2 3">
    <name type="scientific">Zootermopsis nevadensis</name>
    <name type="common">Dampwood termite</name>
    <dbReference type="NCBI Taxonomy" id="136037"/>
    <lineage>
        <taxon>Eukaryota</taxon>
        <taxon>Metazoa</taxon>
        <taxon>Ecdysozoa</taxon>
        <taxon>Arthropoda</taxon>
        <taxon>Hexapoda</taxon>
        <taxon>Insecta</taxon>
        <taxon>Pterygota</taxon>
        <taxon>Neoptera</taxon>
        <taxon>Polyneoptera</taxon>
        <taxon>Dictyoptera</taxon>
        <taxon>Blattodea</taxon>
        <taxon>Blattoidea</taxon>
        <taxon>Termitoidae</taxon>
        <taxon>Termopsidae</taxon>
        <taxon>Zootermopsis</taxon>
    </lineage>
</organism>
<dbReference type="EMBL" id="KK853182">
    <property type="protein sequence ID" value="KDR10162.1"/>
    <property type="molecule type" value="Genomic_DNA"/>
</dbReference>
<feature type="signal peptide" evidence="1">
    <location>
        <begin position="1"/>
        <end position="23"/>
    </location>
</feature>
<accession>A0A067QLJ7</accession>
<evidence type="ECO:0000313" key="2">
    <source>
        <dbReference type="EMBL" id="KDR10162.1"/>
    </source>
</evidence>
<keyword evidence="3" id="KW-1185">Reference proteome</keyword>
<reference evidence="2 3" key="1">
    <citation type="journal article" date="2014" name="Nat. Commun.">
        <title>Molecular traces of alternative social organization in a termite genome.</title>
        <authorList>
            <person name="Terrapon N."/>
            <person name="Li C."/>
            <person name="Robertson H.M."/>
            <person name="Ji L."/>
            <person name="Meng X."/>
            <person name="Booth W."/>
            <person name="Chen Z."/>
            <person name="Childers C.P."/>
            <person name="Glastad K.M."/>
            <person name="Gokhale K."/>
            <person name="Gowin J."/>
            <person name="Gronenberg W."/>
            <person name="Hermansen R.A."/>
            <person name="Hu H."/>
            <person name="Hunt B.G."/>
            <person name="Huylmans A.K."/>
            <person name="Khalil S.M."/>
            <person name="Mitchell R.D."/>
            <person name="Munoz-Torres M.C."/>
            <person name="Mustard J.A."/>
            <person name="Pan H."/>
            <person name="Reese J.T."/>
            <person name="Scharf M.E."/>
            <person name="Sun F."/>
            <person name="Vogel H."/>
            <person name="Xiao J."/>
            <person name="Yang W."/>
            <person name="Yang Z."/>
            <person name="Yang Z."/>
            <person name="Zhou J."/>
            <person name="Zhu J."/>
            <person name="Brent C.S."/>
            <person name="Elsik C.G."/>
            <person name="Goodisman M.A."/>
            <person name="Liberles D.A."/>
            <person name="Roe R.M."/>
            <person name="Vargo E.L."/>
            <person name="Vilcinskas A."/>
            <person name="Wang J."/>
            <person name="Bornberg-Bauer E."/>
            <person name="Korb J."/>
            <person name="Zhang G."/>
            <person name="Liebig J."/>
        </authorList>
    </citation>
    <scope>NUCLEOTIDE SEQUENCE [LARGE SCALE GENOMIC DNA]</scope>
    <source>
        <tissue evidence="2">Whole organism</tissue>
    </source>
</reference>
<evidence type="ECO:0000313" key="3">
    <source>
        <dbReference type="Proteomes" id="UP000027135"/>
    </source>
</evidence>
<sequence length="75" mass="7836">MWLPQTLLIFWVVTGTPLPTALAIIAAVSSEASAVVPILACLACDKNMRKALFGILGTSTSSTGKQDNFLGDDAI</sequence>
<feature type="chain" id="PRO_5001644135" evidence="1">
    <location>
        <begin position="24"/>
        <end position="75"/>
    </location>
</feature>
<name>A0A067QLJ7_ZOONE</name>
<gene>
    <name evidence="2" type="ORF">L798_00216</name>
</gene>
<dbReference type="InParanoid" id="A0A067QLJ7"/>
<keyword evidence="1" id="KW-0732">Signal</keyword>
<proteinExistence type="predicted"/>